<dbReference type="RefSeq" id="WP_380106067.1">
    <property type="nucleotide sequence ID" value="NZ_JBHSIH010000001.1"/>
</dbReference>
<evidence type="ECO:0000313" key="2">
    <source>
        <dbReference type="Proteomes" id="UP001597287"/>
    </source>
</evidence>
<sequence length="372" mass="41443">MKKIILIDDKMEMQEDLRRALNPLIKDNYIIEPWNTEDVLHRYKENIDENSFESNADEDVWFRFFSKQHDIAIVVADHDLSGYGHARISESAIADACRQSATPVCTYHRAPSKKTTGQSLRGIYGQTKSFTIALDMATGREQLVAKNIISLADGFANIQRGFELVEDEVKKQGPAAILAEILGKPGLANALALYASGPSLASDTIYHIAQNQGTKNSATHDLDARLPFILGCWLSNYILPFPGLILNEKATASYLNLATADFKQNSKHFESAKYQGPFSGYDNYWWRTDLEQLLIDSDSDDGLIFLKKKEIEASPSVCISTKESPAGYYCIVQKEPISLEASVGNLGWIPQGAHLSRIDQNIYDTVAHMMGI</sequence>
<dbReference type="EMBL" id="JBHUIG010000019">
    <property type="protein sequence ID" value="MFD2320412.1"/>
    <property type="molecule type" value="Genomic_DNA"/>
</dbReference>
<comment type="caution">
    <text evidence="1">The sequence shown here is derived from an EMBL/GenBank/DDBJ whole genome shotgun (WGS) entry which is preliminary data.</text>
</comment>
<keyword evidence="2" id="KW-1185">Reference proteome</keyword>
<organism evidence="1 2">
    <name type="scientific">Delftia deserti</name>
    <dbReference type="NCBI Taxonomy" id="1651218"/>
    <lineage>
        <taxon>Bacteria</taxon>
        <taxon>Pseudomonadati</taxon>
        <taxon>Pseudomonadota</taxon>
        <taxon>Betaproteobacteria</taxon>
        <taxon>Burkholderiales</taxon>
        <taxon>Comamonadaceae</taxon>
        <taxon>Delftia</taxon>
    </lineage>
</organism>
<accession>A0ABW5EUS1</accession>
<dbReference type="Proteomes" id="UP001597287">
    <property type="component" value="Unassembled WGS sequence"/>
</dbReference>
<proteinExistence type="predicted"/>
<evidence type="ECO:0000313" key="1">
    <source>
        <dbReference type="EMBL" id="MFD2320412.1"/>
    </source>
</evidence>
<name>A0ABW5EUS1_9BURK</name>
<gene>
    <name evidence="1" type="ORF">ACFSPV_17055</name>
</gene>
<protein>
    <submittedName>
        <fullName evidence="1">Uncharacterized protein</fullName>
    </submittedName>
</protein>
<reference evidence="2" key="1">
    <citation type="journal article" date="2019" name="Int. J. Syst. Evol. Microbiol.">
        <title>The Global Catalogue of Microorganisms (GCM) 10K type strain sequencing project: providing services to taxonomists for standard genome sequencing and annotation.</title>
        <authorList>
            <consortium name="The Broad Institute Genomics Platform"/>
            <consortium name="The Broad Institute Genome Sequencing Center for Infectious Disease"/>
            <person name="Wu L."/>
            <person name="Ma J."/>
        </authorList>
    </citation>
    <scope>NUCLEOTIDE SEQUENCE [LARGE SCALE GENOMIC DNA]</scope>
    <source>
        <strain evidence="2">CCUG 62793</strain>
    </source>
</reference>